<keyword evidence="4" id="KW-1185">Reference proteome</keyword>
<evidence type="ECO:0000313" key="3">
    <source>
        <dbReference type="EMBL" id="CAG8578552.1"/>
    </source>
</evidence>
<feature type="transmembrane region" description="Helical" evidence="2">
    <location>
        <begin position="86"/>
        <end position="108"/>
    </location>
</feature>
<gene>
    <name evidence="3" type="ORF">AMORRO_LOCUS6800</name>
</gene>
<feature type="region of interest" description="Disordered" evidence="1">
    <location>
        <begin position="1"/>
        <end position="21"/>
    </location>
</feature>
<sequence>MSLKTMNGLQSEGPNKKYSKTKKVKRQTTLKKFGLYLVNHQIEFPMIILAILAFAYLVKIPGSEKFFFLHRKIPFTGLYTKSIDDAYFVAFWVVLFTLLRAIIMEYILTPLAKIGGIKDMNQRT</sequence>
<proteinExistence type="predicted"/>
<feature type="compositionally biased region" description="Polar residues" evidence="1">
    <location>
        <begin position="1"/>
        <end position="13"/>
    </location>
</feature>
<keyword evidence="2" id="KW-0472">Membrane</keyword>
<evidence type="ECO:0000313" key="4">
    <source>
        <dbReference type="Proteomes" id="UP000789342"/>
    </source>
</evidence>
<keyword evidence="2" id="KW-1133">Transmembrane helix</keyword>
<name>A0A9N9BW14_9GLOM</name>
<dbReference type="AlphaFoldDB" id="A0A9N9BW14"/>
<organism evidence="3 4">
    <name type="scientific">Acaulospora morrowiae</name>
    <dbReference type="NCBI Taxonomy" id="94023"/>
    <lineage>
        <taxon>Eukaryota</taxon>
        <taxon>Fungi</taxon>
        <taxon>Fungi incertae sedis</taxon>
        <taxon>Mucoromycota</taxon>
        <taxon>Glomeromycotina</taxon>
        <taxon>Glomeromycetes</taxon>
        <taxon>Diversisporales</taxon>
        <taxon>Acaulosporaceae</taxon>
        <taxon>Acaulospora</taxon>
    </lineage>
</organism>
<dbReference type="OrthoDB" id="537032at2759"/>
<keyword evidence="2" id="KW-0812">Transmembrane</keyword>
<comment type="caution">
    <text evidence="3">The sequence shown here is derived from an EMBL/GenBank/DDBJ whole genome shotgun (WGS) entry which is preliminary data.</text>
</comment>
<protein>
    <submittedName>
        <fullName evidence="3">3068_t:CDS:1</fullName>
    </submittedName>
</protein>
<reference evidence="3" key="1">
    <citation type="submission" date="2021-06" db="EMBL/GenBank/DDBJ databases">
        <authorList>
            <person name="Kallberg Y."/>
            <person name="Tangrot J."/>
            <person name="Rosling A."/>
        </authorList>
    </citation>
    <scope>NUCLEOTIDE SEQUENCE</scope>
    <source>
        <strain evidence="3">CL551</strain>
    </source>
</reference>
<evidence type="ECO:0000256" key="1">
    <source>
        <dbReference type="SAM" id="MobiDB-lite"/>
    </source>
</evidence>
<feature type="transmembrane region" description="Helical" evidence="2">
    <location>
        <begin position="33"/>
        <end position="58"/>
    </location>
</feature>
<evidence type="ECO:0000256" key="2">
    <source>
        <dbReference type="SAM" id="Phobius"/>
    </source>
</evidence>
<accession>A0A9N9BW14</accession>
<dbReference type="EMBL" id="CAJVPV010004767">
    <property type="protein sequence ID" value="CAG8578552.1"/>
    <property type="molecule type" value="Genomic_DNA"/>
</dbReference>
<feature type="non-terminal residue" evidence="3">
    <location>
        <position position="1"/>
    </location>
</feature>
<dbReference type="Proteomes" id="UP000789342">
    <property type="component" value="Unassembled WGS sequence"/>
</dbReference>